<gene>
    <name evidence="9" type="ORF">BQ4739_LOCUS12733</name>
</gene>
<dbReference type="Pfam" id="PF03371">
    <property type="entry name" value="PRP38"/>
    <property type="match status" value="1"/>
</dbReference>
<dbReference type="PANTHER" id="PTHR23142">
    <property type="entry name" value="PRE-MRNA-SPLICING FACTOR 38A-RELATED"/>
    <property type="match status" value="1"/>
</dbReference>
<keyword evidence="6 7" id="KW-0539">Nucleus</keyword>
<evidence type="ECO:0000313" key="9">
    <source>
        <dbReference type="EMBL" id="SZX72566.1"/>
    </source>
</evidence>
<evidence type="ECO:0000256" key="6">
    <source>
        <dbReference type="ARBA" id="ARBA00023242"/>
    </source>
</evidence>
<feature type="region of interest" description="Disordered" evidence="8">
    <location>
        <begin position="172"/>
        <end position="405"/>
    </location>
</feature>
<reference evidence="9 10" key="1">
    <citation type="submission" date="2016-10" db="EMBL/GenBank/DDBJ databases">
        <authorList>
            <person name="Cai Z."/>
        </authorList>
    </citation>
    <scope>NUCLEOTIDE SEQUENCE [LARGE SCALE GENOMIC DNA]</scope>
</reference>
<dbReference type="Proteomes" id="UP000256970">
    <property type="component" value="Unassembled WGS sequence"/>
</dbReference>
<feature type="compositionally biased region" description="Basic and acidic residues" evidence="8">
    <location>
        <begin position="219"/>
        <end position="228"/>
    </location>
</feature>
<feature type="compositionally biased region" description="Basic and acidic residues" evidence="8">
    <location>
        <begin position="327"/>
        <end position="375"/>
    </location>
</feature>
<evidence type="ECO:0000256" key="4">
    <source>
        <dbReference type="ARBA" id="ARBA00022728"/>
    </source>
</evidence>
<dbReference type="AlphaFoldDB" id="A0A383W793"/>
<feature type="compositionally biased region" description="Basic and acidic residues" evidence="8">
    <location>
        <begin position="187"/>
        <end position="197"/>
    </location>
</feature>
<evidence type="ECO:0000256" key="7">
    <source>
        <dbReference type="RuleBase" id="RU367025"/>
    </source>
</evidence>
<evidence type="ECO:0000256" key="8">
    <source>
        <dbReference type="SAM" id="MobiDB-lite"/>
    </source>
</evidence>
<dbReference type="EMBL" id="FNXT01001141">
    <property type="protein sequence ID" value="SZX72566.1"/>
    <property type="molecule type" value="Genomic_DNA"/>
</dbReference>
<keyword evidence="3 7" id="KW-0507">mRNA processing</keyword>
<dbReference type="STRING" id="3088.A0A383W793"/>
<evidence type="ECO:0000256" key="5">
    <source>
        <dbReference type="ARBA" id="ARBA00023187"/>
    </source>
</evidence>
<comment type="function">
    <text evidence="7">Required for pre-mRNA splicing.</text>
</comment>
<evidence type="ECO:0000313" key="10">
    <source>
        <dbReference type="Proteomes" id="UP000256970"/>
    </source>
</evidence>
<accession>A0A383W793</accession>
<dbReference type="InterPro" id="IPR005037">
    <property type="entry name" value="PRP38"/>
</dbReference>
<name>A0A383W793_TETOB</name>
<dbReference type="GO" id="GO:0005681">
    <property type="term" value="C:spliceosomal complex"/>
    <property type="evidence" value="ECO:0007669"/>
    <property type="project" value="UniProtKB-KW"/>
</dbReference>
<protein>
    <recommendedName>
        <fullName evidence="7">Pre-mRNA-splicing factor 38</fullName>
    </recommendedName>
</protein>
<keyword evidence="4 7" id="KW-0747">Spliceosome</keyword>
<organism evidence="9 10">
    <name type="scientific">Tetradesmus obliquus</name>
    <name type="common">Green alga</name>
    <name type="synonym">Acutodesmus obliquus</name>
    <dbReference type="NCBI Taxonomy" id="3088"/>
    <lineage>
        <taxon>Eukaryota</taxon>
        <taxon>Viridiplantae</taxon>
        <taxon>Chlorophyta</taxon>
        <taxon>core chlorophytes</taxon>
        <taxon>Chlorophyceae</taxon>
        <taxon>CS clade</taxon>
        <taxon>Sphaeropleales</taxon>
        <taxon>Scenedesmaceae</taxon>
        <taxon>Tetradesmus</taxon>
    </lineage>
</organism>
<dbReference type="GO" id="GO:0000398">
    <property type="term" value="P:mRNA splicing, via spliceosome"/>
    <property type="evidence" value="ECO:0007669"/>
    <property type="project" value="UniProtKB-UniRule"/>
</dbReference>
<feature type="compositionally biased region" description="Basic and acidic residues" evidence="8">
    <location>
        <begin position="266"/>
        <end position="320"/>
    </location>
</feature>
<evidence type="ECO:0000256" key="2">
    <source>
        <dbReference type="ARBA" id="ARBA00006164"/>
    </source>
</evidence>
<sequence>MEQYGNPSTYNLESVLKQNIGNSDYYRNNCSKLTTWEEVIDAIYDQVDYLEPWLAGNARGPSTAFCLLHRLFVLKPTEEQVRETITHQDSPYIRAIGFLYLRYVCPPRDLWEWLGPFCGDREEIQPSGPNGATVTLGDYARDLLLEQYYYETIFPRIPKKVEDEIQAGLRSRGLPTKGVGNGGCGGGDRRGGDDGNRRPASVKASLSVAFGQRAPNRAGTKDTARFKAAEAAVGAGAGTGSRGVSRSRSRSREAPRRGGGATPERQPQRERREYDYDSRDRDRQRDGDSRRTYDSRDRGYDRERGYDSRDRERGGYDSRGGRAGGYDSRDRERSSSYYADRDRDRERGSSYRERERERDGSGDRERVERSRERGEYYGSSRRSRSRSRDRQGGGGGGRDARDVFKDKATAADAAGDVRSRYGDASGRLDLNSVGGRRTADEVFRLGGRSYR</sequence>
<comment type="similarity">
    <text evidence="2 7">Belongs to the PRP38 family.</text>
</comment>
<evidence type="ECO:0000256" key="3">
    <source>
        <dbReference type="ARBA" id="ARBA00022664"/>
    </source>
</evidence>
<keyword evidence="5 7" id="KW-0508">mRNA splicing</keyword>
<proteinExistence type="inferred from homology"/>
<keyword evidence="10" id="KW-1185">Reference proteome</keyword>
<comment type="subcellular location">
    <subcellularLocation>
        <location evidence="1 7">Nucleus</location>
    </subcellularLocation>
</comment>
<evidence type="ECO:0000256" key="1">
    <source>
        <dbReference type="ARBA" id="ARBA00004123"/>
    </source>
</evidence>